<dbReference type="Gramene" id="PRQ36457">
    <property type="protein sequence ID" value="PRQ36457"/>
    <property type="gene ID" value="RchiOBHm_Chr4g0391761"/>
</dbReference>
<dbReference type="Proteomes" id="UP000238479">
    <property type="component" value="Chromosome 4"/>
</dbReference>
<sequence length="67" mass="8104">MIEILCIVILYIKRPLLSMRTHKNFSLKFSFSTTFIYLFLFIFFGGELNVVWWSYAPIWQDVWKSGF</sequence>
<evidence type="ECO:0000313" key="3">
    <source>
        <dbReference type="Proteomes" id="UP000238479"/>
    </source>
</evidence>
<dbReference type="AlphaFoldDB" id="A0A2P6QQM5"/>
<keyword evidence="1" id="KW-1133">Transmembrane helix</keyword>
<evidence type="ECO:0000313" key="2">
    <source>
        <dbReference type="EMBL" id="PRQ36457.1"/>
    </source>
</evidence>
<name>A0A2P6QQM5_ROSCH</name>
<proteinExistence type="predicted"/>
<protein>
    <submittedName>
        <fullName evidence="2">Uncharacterized protein</fullName>
    </submittedName>
</protein>
<comment type="caution">
    <text evidence="2">The sequence shown here is derived from an EMBL/GenBank/DDBJ whole genome shotgun (WGS) entry which is preliminary data.</text>
</comment>
<feature type="transmembrane region" description="Helical" evidence="1">
    <location>
        <begin position="29"/>
        <end position="55"/>
    </location>
</feature>
<organism evidence="2 3">
    <name type="scientific">Rosa chinensis</name>
    <name type="common">China rose</name>
    <dbReference type="NCBI Taxonomy" id="74649"/>
    <lineage>
        <taxon>Eukaryota</taxon>
        <taxon>Viridiplantae</taxon>
        <taxon>Streptophyta</taxon>
        <taxon>Embryophyta</taxon>
        <taxon>Tracheophyta</taxon>
        <taxon>Spermatophyta</taxon>
        <taxon>Magnoliopsida</taxon>
        <taxon>eudicotyledons</taxon>
        <taxon>Gunneridae</taxon>
        <taxon>Pentapetalae</taxon>
        <taxon>rosids</taxon>
        <taxon>fabids</taxon>
        <taxon>Rosales</taxon>
        <taxon>Rosaceae</taxon>
        <taxon>Rosoideae</taxon>
        <taxon>Rosoideae incertae sedis</taxon>
        <taxon>Rosa</taxon>
    </lineage>
</organism>
<keyword evidence="1" id="KW-0812">Transmembrane</keyword>
<evidence type="ECO:0000256" key="1">
    <source>
        <dbReference type="SAM" id="Phobius"/>
    </source>
</evidence>
<keyword evidence="3" id="KW-1185">Reference proteome</keyword>
<reference evidence="2 3" key="1">
    <citation type="journal article" date="2018" name="Nat. Genet.">
        <title>The Rosa genome provides new insights in the design of modern roses.</title>
        <authorList>
            <person name="Bendahmane M."/>
        </authorList>
    </citation>
    <scope>NUCLEOTIDE SEQUENCE [LARGE SCALE GENOMIC DNA]</scope>
    <source>
        <strain evidence="3">cv. Old Blush</strain>
    </source>
</reference>
<accession>A0A2P6QQM5</accession>
<keyword evidence="1" id="KW-0472">Membrane</keyword>
<gene>
    <name evidence="2" type="ORF">RchiOBHm_Chr4g0391761</name>
</gene>
<dbReference type="EMBL" id="PDCK01000042">
    <property type="protein sequence ID" value="PRQ36457.1"/>
    <property type="molecule type" value="Genomic_DNA"/>
</dbReference>